<keyword evidence="3" id="KW-0997">Cell inner membrane</keyword>
<dbReference type="InterPro" id="IPR051800">
    <property type="entry name" value="PqiA-PqiB_transport"/>
</dbReference>
<feature type="transmembrane region" description="Helical" evidence="7">
    <location>
        <begin position="93"/>
        <end position="122"/>
    </location>
</feature>
<gene>
    <name evidence="8" type="ORF">Kalk_09975</name>
</gene>
<keyword evidence="2" id="KW-1003">Cell membrane</keyword>
<evidence type="ECO:0000256" key="5">
    <source>
        <dbReference type="ARBA" id="ARBA00022989"/>
    </source>
</evidence>
<protein>
    <recommendedName>
        <fullName evidence="10">Paraquat-inducible protein A</fullName>
    </recommendedName>
</protein>
<dbReference type="Pfam" id="PF04403">
    <property type="entry name" value="PqiA"/>
    <property type="match status" value="1"/>
</dbReference>
<evidence type="ECO:0000256" key="3">
    <source>
        <dbReference type="ARBA" id="ARBA00022519"/>
    </source>
</evidence>
<keyword evidence="6 7" id="KW-0472">Membrane</keyword>
<evidence type="ECO:0000256" key="7">
    <source>
        <dbReference type="SAM" id="Phobius"/>
    </source>
</evidence>
<dbReference type="PANTHER" id="PTHR30462:SF3">
    <property type="entry name" value="INTERMEMBRANE TRANSPORT PROTEIN PQIA"/>
    <property type="match status" value="1"/>
</dbReference>
<evidence type="ECO:0008006" key="10">
    <source>
        <dbReference type="Google" id="ProtNLM"/>
    </source>
</evidence>
<feature type="transmembrane region" description="Helical" evidence="7">
    <location>
        <begin position="48"/>
        <end position="73"/>
    </location>
</feature>
<dbReference type="RefSeq" id="WP_101894108.1">
    <property type="nucleotide sequence ID" value="NZ_CP022684.1"/>
</dbReference>
<dbReference type="KEGG" id="kak:Kalk_09975"/>
<evidence type="ECO:0000256" key="6">
    <source>
        <dbReference type="ARBA" id="ARBA00023136"/>
    </source>
</evidence>
<dbReference type="AlphaFoldDB" id="A0A2K9LKD8"/>
<dbReference type="GO" id="GO:0005886">
    <property type="term" value="C:plasma membrane"/>
    <property type="evidence" value="ECO:0007669"/>
    <property type="project" value="UniProtKB-SubCell"/>
</dbReference>
<sequence>MLYNQSHIACHECDALLARVEVPMGKKLVCPRCNGTLRKPVNDPVSRGLALSITSLTLMVPAYFMPIMTFDMLGLDAVDTMVKGVLHLFQSGFWWMASLVLFCSILAPMLESGLVLMICLLARGNQYGGLLVTLLKSQSRIRRWAMLEVYMLGILVAYVKMIDSGQVHMGVGMICFSCMLLSTTLNTVMFDTHAIWEKVGQYRGELNENRA</sequence>
<organism evidence="8 9">
    <name type="scientific">Ketobacter alkanivorans</name>
    <dbReference type="NCBI Taxonomy" id="1917421"/>
    <lineage>
        <taxon>Bacteria</taxon>
        <taxon>Pseudomonadati</taxon>
        <taxon>Pseudomonadota</taxon>
        <taxon>Gammaproteobacteria</taxon>
        <taxon>Pseudomonadales</taxon>
        <taxon>Ketobacteraceae</taxon>
        <taxon>Ketobacter</taxon>
    </lineage>
</organism>
<evidence type="ECO:0000256" key="4">
    <source>
        <dbReference type="ARBA" id="ARBA00022692"/>
    </source>
</evidence>
<feature type="transmembrane region" description="Helical" evidence="7">
    <location>
        <begin position="143"/>
        <end position="161"/>
    </location>
</feature>
<dbReference type="Proteomes" id="UP000235116">
    <property type="component" value="Chromosome"/>
</dbReference>
<comment type="subcellular location">
    <subcellularLocation>
        <location evidence="1">Cell inner membrane</location>
    </subcellularLocation>
</comment>
<proteinExistence type="predicted"/>
<name>A0A2K9LKD8_9GAMM</name>
<accession>A0A2K9LKD8</accession>
<dbReference type="OrthoDB" id="5291921at2"/>
<evidence type="ECO:0000256" key="1">
    <source>
        <dbReference type="ARBA" id="ARBA00004533"/>
    </source>
</evidence>
<dbReference type="PANTHER" id="PTHR30462">
    <property type="entry name" value="INTERMEMBRANE TRANSPORT PROTEIN PQIB-RELATED"/>
    <property type="match status" value="1"/>
</dbReference>
<keyword evidence="9" id="KW-1185">Reference proteome</keyword>
<reference evidence="9" key="1">
    <citation type="submission" date="2017-08" db="EMBL/GenBank/DDBJ databases">
        <title>Direct submision.</title>
        <authorList>
            <person name="Kim S.-J."/>
            <person name="Rhee S.-K."/>
        </authorList>
    </citation>
    <scope>NUCLEOTIDE SEQUENCE [LARGE SCALE GENOMIC DNA]</scope>
    <source>
        <strain evidence="9">GI5</strain>
    </source>
</reference>
<feature type="transmembrane region" description="Helical" evidence="7">
    <location>
        <begin position="167"/>
        <end position="188"/>
    </location>
</feature>
<evidence type="ECO:0000256" key="2">
    <source>
        <dbReference type="ARBA" id="ARBA00022475"/>
    </source>
</evidence>
<evidence type="ECO:0000313" key="9">
    <source>
        <dbReference type="Proteomes" id="UP000235116"/>
    </source>
</evidence>
<evidence type="ECO:0000313" key="8">
    <source>
        <dbReference type="EMBL" id="AUM12723.1"/>
    </source>
</evidence>
<dbReference type="InterPro" id="IPR007498">
    <property type="entry name" value="PqiA-like"/>
</dbReference>
<keyword evidence="4 7" id="KW-0812">Transmembrane</keyword>
<dbReference type="EMBL" id="CP022684">
    <property type="protein sequence ID" value="AUM12723.1"/>
    <property type="molecule type" value="Genomic_DNA"/>
</dbReference>
<keyword evidence="5 7" id="KW-1133">Transmembrane helix</keyword>